<proteinExistence type="predicted"/>
<reference evidence="2" key="1">
    <citation type="journal article" date="2020" name="Nat. Commun.">
        <title>Genome sequence of the cluster root forming white lupin.</title>
        <authorList>
            <person name="Hufnagel B."/>
            <person name="Marques A."/>
            <person name="Soriano A."/>
            <person name="Marques L."/>
            <person name="Divol F."/>
            <person name="Doumas P."/>
            <person name="Sallet E."/>
            <person name="Mancinotti D."/>
            <person name="Carrere S."/>
            <person name="Marande W."/>
            <person name="Arribat S."/>
            <person name="Keller J."/>
            <person name="Huneau C."/>
            <person name="Blein T."/>
            <person name="Aime D."/>
            <person name="Laguerre M."/>
            <person name="Taylor J."/>
            <person name="Schubert V."/>
            <person name="Nelson M."/>
            <person name="Geu-Flores F."/>
            <person name="Crespi M."/>
            <person name="Gallardo-Guerrero K."/>
            <person name="Delaux P.-M."/>
            <person name="Salse J."/>
            <person name="Berges H."/>
            <person name="Guyot R."/>
            <person name="Gouzy J."/>
            <person name="Peret B."/>
        </authorList>
    </citation>
    <scope>NUCLEOTIDE SEQUENCE [LARGE SCALE GENOMIC DNA]</scope>
    <source>
        <strain evidence="2">cv. Amiga</strain>
    </source>
</reference>
<evidence type="ECO:0000313" key="2">
    <source>
        <dbReference type="Proteomes" id="UP000447434"/>
    </source>
</evidence>
<dbReference type="EMBL" id="WOCE01000004">
    <property type="protein sequence ID" value="KAE9615552.1"/>
    <property type="molecule type" value="Genomic_DNA"/>
</dbReference>
<protein>
    <submittedName>
        <fullName evidence="1">Uncharacterized protein</fullName>
    </submittedName>
</protein>
<organism evidence="1 2">
    <name type="scientific">Lupinus albus</name>
    <name type="common">White lupine</name>
    <name type="synonym">Lupinus termis</name>
    <dbReference type="NCBI Taxonomy" id="3870"/>
    <lineage>
        <taxon>Eukaryota</taxon>
        <taxon>Viridiplantae</taxon>
        <taxon>Streptophyta</taxon>
        <taxon>Embryophyta</taxon>
        <taxon>Tracheophyta</taxon>
        <taxon>Spermatophyta</taxon>
        <taxon>Magnoliopsida</taxon>
        <taxon>eudicotyledons</taxon>
        <taxon>Gunneridae</taxon>
        <taxon>Pentapetalae</taxon>
        <taxon>rosids</taxon>
        <taxon>fabids</taxon>
        <taxon>Fabales</taxon>
        <taxon>Fabaceae</taxon>
        <taxon>Papilionoideae</taxon>
        <taxon>50 kb inversion clade</taxon>
        <taxon>genistoids sensu lato</taxon>
        <taxon>core genistoids</taxon>
        <taxon>Genisteae</taxon>
        <taxon>Lupinus</taxon>
    </lineage>
</organism>
<gene>
    <name evidence="1" type="ORF">Lalb_Chr04g0256501</name>
</gene>
<evidence type="ECO:0000313" key="1">
    <source>
        <dbReference type="EMBL" id="KAE9615552.1"/>
    </source>
</evidence>
<dbReference type="AlphaFoldDB" id="A0A6A4QQ27"/>
<dbReference type="Proteomes" id="UP000447434">
    <property type="component" value="Chromosome 4"/>
</dbReference>
<accession>A0A6A4QQ27</accession>
<comment type="caution">
    <text evidence="1">The sequence shown here is derived from an EMBL/GenBank/DDBJ whole genome shotgun (WGS) entry which is preliminary data.</text>
</comment>
<keyword evidence="2" id="KW-1185">Reference proteome</keyword>
<sequence length="60" mass="6957">MVMMWPGPIILHMMLRILCLNFSLMALHMEMSIHIQDLMALTCILQHLLLIMPCLHITQG</sequence>
<name>A0A6A4QQ27_LUPAL</name>